<dbReference type="eggNOG" id="COG3481">
    <property type="taxonomic scope" value="Bacteria"/>
</dbReference>
<proteinExistence type="predicted"/>
<dbReference type="STRING" id="123214.PERMA_0678"/>
<dbReference type="PaxDb" id="123214-PERMA_0678"/>
<dbReference type="HOGENOM" id="CLU_1730479_0_0_0"/>
<reference evidence="1 2" key="1">
    <citation type="journal article" date="2009" name="J. Bacteriol.">
        <title>Complete and draft genome sequences of six members of the Aquificales.</title>
        <authorList>
            <person name="Reysenbach A.L."/>
            <person name="Hamamura N."/>
            <person name="Podar M."/>
            <person name="Griffiths E."/>
            <person name="Ferreira S."/>
            <person name="Hochstein R."/>
            <person name="Heidelberg J."/>
            <person name="Johnson J."/>
            <person name="Mead D."/>
            <person name="Pohorille A."/>
            <person name="Sarmiento M."/>
            <person name="Schweighofer K."/>
            <person name="Seshadri R."/>
            <person name="Voytek M.A."/>
        </authorList>
    </citation>
    <scope>NUCLEOTIDE SEQUENCE [LARGE SCALE GENOMIC DNA]</scope>
    <source>
        <strain evidence="2">DSM 14350 / EX-H1</strain>
    </source>
</reference>
<dbReference type="Proteomes" id="UP000001366">
    <property type="component" value="Chromosome"/>
</dbReference>
<dbReference type="AlphaFoldDB" id="C0QP70"/>
<accession>C0QP70</accession>
<evidence type="ECO:0000313" key="2">
    <source>
        <dbReference type="Proteomes" id="UP000001366"/>
    </source>
</evidence>
<gene>
    <name evidence="1" type="ordered locus">PERMA_0678</name>
</gene>
<keyword evidence="2" id="KW-1185">Reference proteome</keyword>
<dbReference type="OrthoDB" id="13757at2"/>
<dbReference type="EMBL" id="CP001230">
    <property type="protein sequence ID" value="ACO04474.1"/>
    <property type="molecule type" value="Genomic_DNA"/>
</dbReference>
<sequence>MRKETPYAYDFLWKQIEKGFYEVRKKRYRDLLERFLKDPEIRKKFEEKKDRKGRDYRGGMLEKTASVLSLALCMYDNYPEIDIDLLLTAILMNGFCSVYTKRECYEKIKDYPEIIPFLFKKKRIKPDLEITIFENLYKFDDKIYKQLKKKRGEDGT</sequence>
<dbReference type="RefSeq" id="WP_012676712.1">
    <property type="nucleotide sequence ID" value="NC_012440.1"/>
</dbReference>
<dbReference type="KEGG" id="pmx:PERMA_0678"/>
<name>C0QP70_PERMH</name>
<protein>
    <submittedName>
        <fullName evidence="1">Uncharacterized protein</fullName>
    </submittedName>
</protein>
<evidence type="ECO:0000313" key="1">
    <source>
        <dbReference type="EMBL" id="ACO04474.1"/>
    </source>
</evidence>
<organism evidence="1 2">
    <name type="scientific">Persephonella marina (strain DSM 14350 / EX-H1)</name>
    <dbReference type="NCBI Taxonomy" id="123214"/>
    <lineage>
        <taxon>Bacteria</taxon>
        <taxon>Pseudomonadati</taxon>
        <taxon>Aquificota</taxon>
        <taxon>Aquificia</taxon>
        <taxon>Aquificales</taxon>
        <taxon>Hydrogenothermaceae</taxon>
        <taxon>Persephonella</taxon>
    </lineage>
</organism>